<feature type="region of interest" description="Disordered" evidence="1">
    <location>
        <begin position="1"/>
        <end position="21"/>
    </location>
</feature>
<organism evidence="2 3">
    <name type="scientific">Neisseria mucosa (strain ATCC 25996 / DSM 4631 / NCTC 10774 / M26)</name>
    <dbReference type="NCBI Taxonomy" id="546266"/>
    <lineage>
        <taxon>Bacteria</taxon>
        <taxon>Pseudomonadati</taxon>
        <taxon>Pseudomonadota</taxon>
        <taxon>Betaproteobacteria</taxon>
        <taxon>Neisseriales</taxon>
        <taxon>Neisseriaceae</taxon>
        <taxon>Neisseria</taxon>
    </lineage>
</organism>
<protein>
    <submittedName>
        <fullName evidence="2">Uncharacterized protein</fullName>
    </submittedName>
</protein>
<evidence type="ECO:0000256" key="1">
    <source>
        <dbReference type="SAM" id="MobiDB-lite"/>
    </source>
</evidence>
<evidence type="ECO:0000313" key="2">
    <source>
        <dbReference type="EMBL" id="EFC87778.1"/>
    </source>
</evidence>
<sequence length="39" mass="4406">MSVQDLGASSIFRRPSNPSYSWELPTLRIGLRETVQTVI</sequence>
<name>D2ZYY6_NEIM2</name>
<reference evidence="2 3" key="1">
    <citation type="submission" date="2009-10" db="EMBL/GenBank/DDBJ databases">
        <authorList>
            <person name="Weinstock G."/>
            <person name="Sodergren E."/>
            <person name="Clifton S."/>
            <person name="Fulton L."/>
            <person name="Fulton B."/>
            <person name="Courtney L."/>
            <person name="Fronick C."/>
            <person name="Harrison M."/>
            <person name="Strong C."/>
            <person name="Farmer C."/>
            <person name="Delahaunty K."/>
            <person name="Markovic C."/>
            <person name="Hall O."/>
            <person name="Minx P."/>
            <person name="Tomlinson C."/>
            <person name="Mitreva M."/>
            <person name="Nelson J."/>
            <person name="Hou S."/>
            <person name="Wollam A."/>
            <person name="Pepin K.H."/>
            <person name="Johnson M."/>
            <person name="Bhonagiri V."/>
            <person name="Nash W.E."/>
            <person name="Warren W."/>
            <person name="Chinwalla A."/>
            <person name="Mardis E.R."/>
            <person name="Wilson R.K."/>
        </authorList>
    </citation>
    <scope>NUCLEOTIDE SEQUENCE [LARGE SCALE GENOMIC DNA]</scope>
    <source>
        <strain evidence="3">ATCC 25996 / DSM 4631 / NCTC 10774 / M26</strain>
    </source>
</reference>
<proteinExistence type="predicted"/>
<accession>D2ZYY6</accession>
<comment type="caution">
    <text evidence="2">The sequence shown here is derived from an EMBL/GenBank/DDBJ whole genome shotgun (WGS) entry which is preliminary data.</text>
</comment>
<dbReference type="Proteomes" id="UP000003344">
    <property type="component" value="Unassembled WGS sequence"/>
</dbReference>
<evidence type="ECO:0000313" key="3">
    <source>
        <dbReference type="Proteomes" id="UP000003344"/>
    </source>
</evidence>
<gene>
    <name evidence="2" type="ORF">NEIMUCOT_05852</name>
</gene>
<dbReference type="AlphaFoldDB" id="D2ZYY6"/>
<dbReference type="EMBL" id="ACDX02000015">
    <property type="protein sequence ID" value="EFC87778.1"/>
    <property type="molecule type" value="Genomic_DNA"/>
</dbReference>